<accession>A0ABD7DBU6</accession>
<dbReference type="EMBL" id="CP070247">
    <property type="protein sequence ID" value="QRV39139.1"/>
    <property type="molecule type" value="Genomic_DNA"/>
</dbReference>
<reference evidence="2 3" key="1">
    <citation type="submission" date="2021-02" db="EMBL/GenBank/DDBJ databases">
        <title>FDA dAtabase for Regulatory Grade micrObial Sequences (FDA-ARGOS): Supporting development and validation of Infectious Disease Dx tests.</title>
        <authorList>
            <person name="Sproer C."/>
            <person name="Gronow S."/>
            <person name="Severitt S."/>
            <person name="Schroder I."/>
            <person name="Tallon L."/>
            <person name="Sadzewicz L."/>
            <person name="Zhao X."/>
            <person name="Boylan J."/>
            <person name="Ott S."/>
            <person name="Bowen H."/>
            <person name="Vavikolanu K."/>
            <person name="Mehta A."/>
            <person name="Aluvathingal J."/>
            <person name="Nadendla S."/>
            <person name="Lowell S."/>
            <person name="Myers T."/>
            <person name="Yan Y."/>
            <person name="Sichtig H."/>
        </authorList>
    </citation>
    <scope>NUCLEOTIDE SEQUENCE [LARGE SCALE GENOMIC DNA]</scope>
    <source>
        <strain evidence="2 3">FDAARGOS_1212</strain>
        <plasmid evidence="2 3">unnamed3</plasmid>
    </source>
</reference>
<organism evidence="2 3">
    <name type="scientific">Streptomyces californicus</name>
    <dbReference type="NCBI Taxonomy" id="67351"/>
    <lineage>
        <taxon>Bacteria</taxon>
        <taxon>Bacillati</taxon>
        <taxon>Actinomycetota</taxon>
        <taxon>Actinomycetes</taxon>
        <taxon>Kitasatosporales</taxon>
        <taxon>Streptomycetaceae</taxon>
        <taxon>Streptomyces</taxon>
    </lineage>
</organism>
<gene>
    <name evidence="2" type="ORF">I6J42_34205</name>
</gene>
<evidence type="ECO:0000256" key="1">
    <source>
        <dbReference type="SAM" id="MobiDB-lite"/>
    </source>
</evidence>
<evidence type="ECO:0000313" key="3">
    <source>
        <dbReference type="Proteomes" id="UP000623926"/>
    </source>
</evidence>
<dbReference type="Proteomes" id="UP000623926">
    <property type="component" value="Plasmid unnamed3"/>
</dbReference>
<dbReference type="AlphaFoldDB" id="A0ABD7DBU6"/>
<proteinExistence type="predicted"/>
<name>A0ABD7DBU6_9ACTN</name>
<feature type="region of interest" description="Disordered" evidence="1">
    <location>
        <begin position="183"/>
        <end position="276"/>
    </location>
</feature>
<feature type="compositionally biased region" description="Basic and acidic residues" evidence="1">
    <location>
        <begin position="187"/>
        <end position="198"/>
    </location>
</feature>
<protein>
    <submittedName>
        <fullName evidence="2">Uncharacterized protein</fullName>
    </submittedName>
</protein>
<dbReference type="RefSeq" id="WP_205030168.1">
    <property type="nucleotide sequence ID" value="NZ_CP070247.1"/>
</dbReference>
<sequence>MSRTRPGRVRTKRDNGRPPLLLSKLKPQSINLREGETRTIICPDCERWRRLMGETQLKIREHCARECTASGDAAREKHTHCPGSDQAVRLDISIEQWGEAMLAADSTATGRRSARQHYKPIPAPAQPVMRMSPVPTTPDEALAVYRSHLRTCRSSTLAARCAGSHRCSEGARLAALYAELEQTQPARRREARAEEARARRQAARTWTQHTERTRTPKKSLAKRSGTAVEDANNTCRTSPAAGGVSGFRGPQIPLGPQNQQAHDQRQAALGRQYARV</sequence>
<feature type="region of interest" description="Disordered" evidence="1">
    <location>
        <begin position="1"/>
        <end position="21"/>
    </location>
</feature>
<keyword evidence="2" id="KW-0614">Plasmid</keyword>
<feature type="compositionally biased region" description="Basic residues" evidence="1">
    <location>
        <begin position="1"/>
        <end position="11"/>
    </location>
</feature>
<geneLocation type="plasmid" evidence="2 3">
    <name>unnamed3</name>
</geneLocation>
<evidence type="ECO:0000313" key="2">
    <source>
        <dbReference type="EMBL" id="QRV39139.1"/>
    </source>
</evidence>